<protein>
    <submittedName>
        <fullName evidence="3">Papain-like cysteine protease family protein</fullName>
    </submittedName>
</protein>
<dbReference type="EMBL" id="JAUDDZ010000003">
    <property type="protein sequence ID" value="MDM8274656.1"/>
    <property type="molecule type" value="Genomic_DNA"/>
</dbReference>
<comment type="caution">
    <text evidence="3">The sequence shown here is derived from an EMBL/GenBank/DDBJ whole genome shotgun (WGS) entry which is preliminary data.</text>
</comment>
<dbReference type="InterPro" id="IPR039564">
    <property type="entry name" value="Peptidase_C39-like"/>
</dbReference>
<organism evidence="3 4">
    <name type="scientific">Enorma phocaeensis</name>
    <dbReference type="NCBI Taxonomy" id="1871019"/>
    <lineage>
        <taxon>Bacteria</taxon>
        <taxon>Bacillati</taxon>
        <taxon>Actinomycetota</taxon>
        <taxon>Coriobacteriia</taxon>
        <taxon>Coriobacteriales</taxon>
        <taxon>Coriobacteriaceae</taxon>
        <taxon>Enorma</taxon>
    </lineage>
</organism>
<evidence type="ECO:0000259" key="2">
    <source>
        <dbReference type="Pfam" id="PF13529"/>
    </source>
</evidence>
<evidence type="ECO:0000256" key="1">
    <source>
        <dbReference type="SAM" id="SignalP"/>
    </source>
</evidence>
<sequence length="222" mass="23875">MLTPMRIAKALLCGAGIALVGTIAFASPAGMTPEYEQTLFDMPLLDGTRLMVSTPRSQWRQGEMPYLFQTDPLWSEKPYAGDTVRANGCGPTCLTMVYIYLTGDTSIDPSQMCAIADAGNYAPTGATEWRFMTQGAASLGITGRAISVAESTVTAALEAGQPVICSMRPGDFTSIGHYIVLESVDERGMVGVHDPNSSLRSAQAWRLDWVLSQATNCWTFTA</sequence>
<evidence type="ECO:0000313" key="4">
    <source>
        <dbReference type="Proteomes" id="UP001529421"/>
    </source>
</evidence>
<reference evidence="4" key="1">
    <citation type="submission" date="2023-06" db="EMBL/GenBank/DDBJ databases">
        <title>Identification and characterization of horizontal gene transfer across gut microbiota members of farm animals based on homology search.</title>
        <authorList>
            <person name="Zeman M."/>
            <person name="Kubasova T."/>
            <person name="Jahodarova E."/>
            <person name="Nykrynova M."/>
            <person name="Rychlik I."/>
        </authorList>
    </citation>
    <scope>NUCLEOTIDE SEQUENCE [LARGE SCALE GENOMIC DNA]</scope>
    <source>
        <strain evidence="4">154_Feed</strain>
    </source>
</reference>
<proteinExistence type="predicted"/>
<evidence type="ECO:0000313" key="3">
    <source>
        <dbReference type="EMBL" id="MDM8274656.1"/>
    </source>
</evidence>
<feature type="chain" id="PRO_5045723049" evidence="1">
    <location>
        <begin position="27"/>
        <end position="222"/>
    </location>
</feature>
<feature type="signal peptide" evidence="1">
    <location>
        <begin position="1"/>
        <end position="26"/>
    </location>
</feature>
<feature type="domain" description="Peptidase C39-like" evidence="2">
    <location>
        <begin position="63"/>
        <end position="196"/>
    </location>
</feature>
<gene>
    <name evidence="3" type="ORF">QUW28_03980</name>
</gene>
<dbReference type="Pfam" id="PF13529">
    <property type="entry name" value="Peptidase_C39_2"/>
    <property type="match status" value="1"/>
</dbReference>
<dbReference type="Proteomes" id="UP001529421">
    <property type="component" value="Unassembled WGS sequence"/>
</dbReference>
<name>A0ABT7V840_9ACTN</name>
<dbReference type="Gene3D" id="3.90.70.10">
    <property type="entry name" value="Cysteine proteinases"/>
    <property type="match status" value="1"/>
</dbReference>
<reference evidence="3 4" key="2">
    <citation type="submission" date="2023-06" db="EMBL/GenBank/DDBJ databases">
        <authorList>
            <person name="Zeman M."/>
            <person name="Kubasova T."/>
            <person name="Jahodarova E."/>
            <person name="Nykrynova M."/>
            <person name="Rychlik I."/>
        </authorList>
    </citation>
    <scope>NUCLEOTIDE SEQUENCE [LARGE SCALE GENOMIC DNA]</scope>
    <source>
        <strain evidence="3 4">154_Feed</strain>
    </source>
</reference>
<accession>A0ABT7V840</accession>
<keyword evidence="4" id="KW-1185">Reference proteome</keyword>
<keyword evidence="1" id="KW-0732">Signal</keyword>